<accession>A0A3M7SJQ0</accession>
<keyword evidence="2" id="KW-1185">Reference proteome</keyword>
<dbReference type="AlphaFoldDB" id="A0A3M7SJQ0"/>
<proteinExistence type="predicted"/>
<gene>
    <name evidence="1" type="ORF">BpHYR1_022687</name>
</gene>
<dbReference type="Proteomes" id="UP000276133">
    <property type="component" value="Unassembled WGS sequence"/>
</dbReference>
<evidence type="ECO:0000313" key="2">
    <source>
        <dbReference type="Proteomes" id="UP000276133"/>
    </source>
</evidence>
<name>A0A3M7SJQ0_BRAPC</name>
<reference evidence="1 2" key="1">
    <citation type="journal article" date="2018" name="Sci. Rep.">
        <title>Genomic signatures of local adaptation to the degree of environmental predictability in rotifers.</title>
        <authorList>
            <person name="Franch-Gras L."/>
            <person name="Hahn C."/>
            <person name="Garcia-Roger E.M."/>
            <person name="Carmona M.J."/>
            <person name="Serra M."/>
            <person name="Gomez A."/>
        </authorList>
    </citation>
    <scope>NUCLEOTIDE SEQUENCE [LARGE SCALE GENOMIC DNA]</scope>
    <source>
        <strain evidence="1">HYR1</strain>
    </source>
</reference>
<dbReference type="EMBL" id="REGN01001283">
    <property type="protein sequence ID" value="RNA35847.1"/>
    <property type="molecule type" value="Genomic_DNA"/>
</dbReference>
<evidence type="ECO:0000313" key="1">
    <source>
        <dbReference type="EMBL" id="RNA35847.1"/>
    </source>
</evidence>
<organism evidence="1 2">
    <name type="scientific">Brachionus plicatilis</name>
    <name type="common">Marine rotifer</name>
    <name type="synonym">Brachionus muelleri</name>
    <dbReference type="NCBI Taxonomy" id="10195"/>
    <lineage>
        <taxon>Eukaryota</taxon>
        <taxon>Metazoa</taxon>
        <taxon>Spiralia</taxon>
        <taxon>Gnathifera</taxon>
        <taxon>Rotifera</taxon>
        <taxon>Eurotatoria</taxon>
        <taxon>Monogononta</taxon>
        <taxon>Pseudotrocha</taxon>
        <taxon>Ploima</taxon>
        <taxon>Brachionidae</taxon>
        <taxon>Brachionus</taxon>
    </lineage>
</organism>
<protein>
    <submittedName>
        <fullName evidence="1">Uncharacterized protein</fullName>
    </submittedName>
</protein>
<comment type="caution">
    <text evidence="1">The sequence shown here is derived from an EMBL/GenBank/DDBJ whole genome shotgun (WGS) entry which is preliminary data.</text>
</comment>
<sequence length="62" mass="7447">MRKHVCAKNIEVKAAKKIHCFTWSVQKMKFIVIDIPRGMKLNLKMCVRIKKSHSQRFAKWFE</sequence>